<accession>A0A4P6TPI6</accession>
<evidence type="ECO:0000259" key="2">
    <source>
        <dbReference type="PROSITE" id="PS50043"/>
    </source>
</evidence>
<dbReference type="STRING" id="73044.GCA_000725795_02253"/>
<feature type="domain" description="HTH luxR-type" evidence="2">
    <location>
        <begin position="260"/>
        <end position="325"/>
    </location>
</feature>
<dbReference type="Gene3D" id="1.10.10.10">
    <property type="entry name" value="Winged helix-like DNA-binding domain superfamily/Winged helix DNA-binding domain"/>
    <property type="match status" value="1"/>
</dbReference>
<dbReference type="SMART" id="SM00091">
    <property type="entry name" value="PAS"/>
    <property type="match status" value="2"/>
</dbReference>
<dbReference type="PROSITE" id="PS50043">
    <property type="entry name" value="HTH_LUXR_2"/>
    <property type="match status" value="1"/>
</dbReference>
<dbReference type="GO" id="GO:0003677">
    <property type="term" value="F:DNA binding"/>
    <property type="evidence" value="ECO:0007669"/>
    <property type="project" value="InterPro"/>
</dbReference>
<keyword evidence="5" id="KW-1185">Reference proteome</keyword>
<dbReference type="AlphaFoldDB" id="A0A4P6TPI6"/>
<dbReference type="InterPro" id="IPR036388">
    <property type="entry name" value="WH-like_DNA-bd_sf"/>
</dbReference>
<dbReference type="PRINTS" id="PR00038">
    <property type="entry name" value="HTHLUXR"/>
</dbReference>
<dbReference type="SUPFAM" id="SSF46894">
    <property type="entry name" value="C-terminal effector domain of the bipartite response regulators"/>
    <property type="match status" value="1"/>
</dbReference>
<dbReference type="Pfam" id="PF00196">
    <property type="entry name" value="GerE"/>
    <property type="match status" value="1"/>
</dbReference>
<sequence length="329" mass="35787">MTETESSTWPVHPAGPPDHNPFGALAELAPAAAFMRDGTGRYLWANHAYAHLYGTTRDAVIGRHLSDVDEPVDVDRFLAMDQQVLADGRSVRHTLTYRRPDGSLAHAAGYRFPATWDTGRCVAGIYVDVTDYVRATDQRHHTEADLRALRDHSGLACVRLTRDGRVSEAGVTAAEVLGVRLSDLAGMRADSLLAGTCGHADLFRAWKDLISGRRRSAHALAVLVDGEGAQRRARIQLTAVGTPASGVTGVWAVATRLSRRQRTQPTLTPAQLRIITLLAAGRTNTGIAAELRLSRQTLDYHLSRLRELLEAPTRPALVARAYVLGLLSL</sequence>
<dbReference type="Pfam" id="PF08448">
    <property type="entry name" value="PAS_4"/>
    <property type="match status" value="1"/>
</dbReference>
<organism evidence="4 5">
    <name type="scientific">Streptomyces seoulensis</name>
    <dbReference type="NCBI Taxonomy" id="73044"/>
    <lineage>
        <taxon>Bacteria</taxon>
        <taxon>Bacillati</taxon>
        <taxon>Actinomycetota</taxon>
        <taxon>Actinomycetes</taxon>
        <taxon>Kitasatosporales</taxon>
        <taxon>Streptomycetaceae</taxon>
        <taxon>Streptomyces</taxon>
    </lineage>
</organism>
<dbReference type="InterPro" id="IPR000792">
    <property type="entry name" value="Tscrpt_reg_LuxR_C"/>
</dbReference>
<dbReference type="EMBL" id="CP032229">
    <property type="protein sequence ID" value="QBJ89070.1"/>
    <property type="molecule type" value="Genomic_DNA"/>
</dbReference>
<gene>
    <name evidence="4" type="ORF">D0Z67_01180</name>
</gene>
<feature type="domain" description="PAS" evidence="3">
    <location>
        <begin position="18"/>
        <end position="88"/>
    </location>
</feature>
<dbReference type="CDD" id="cd00130">
    <property type="entry name" value="PAS"/>
    <property type="match status" value="1"/>
</dbReference>
<dbReference type="GO" id="GO:0006355">
    <property type="term" value="P:regulation of DNA-templated transcription"/>
    <property type="evidence" value="ECO:0007669"/>
    <property type="project" value="InterPro"/>
</dbReference>
<dbReference type="RefSeq" id="WP_051887561.1">
    <property type="nucleotide sequence ID" value="NZ_CP032229.1"/>
</dbReference>
<dbReference type="NCBIfam" id="TIGR00229">
    <property type="entry name" value="sensory_box"/>
    <property type="match status" value="1"/>
</dbReference>
<dbReference type="SMART" id="SM00421">
    <property type="entry name" value="HTH_LUXR"/>
    <property type="match status" value="1"/>
</dbReference>
<dbReference type="InterPro" id="IPR016032">
    <property type="entry name" value="Sig_transdc_resp-reg_C-effctor"/>
</dbReference>
<dbReference type="InterPro" id="IPR035965">
    <property type="entry name" value="PAS-like_dom_sf"/>
</dbReference>
<feature type="region of interest" description="Disordered" evidence="1">
    <location>
        <begin position="1"/>
        <end position="20"/>
    </location>
</feature>
<dbReference type="Gene3D" id="3.30.450.20">
    <property type="entry name" value="PAS domain"/>
    <property type="match status" value="1"/>
</dbReference>
<proteinExistence type="predicted"/>
<reference evidence="4 5" key="1">
    <citation type="submission" date="2018-08" db="EMBL/GenBank/DDBJ databases">
        <title>The complete genome sequence of Streptomyces seoulensis, a pioneer strain for nickel superoxide dismutase discovery.</title>
        <authorList>
            <person name="Shin J."/>
            <person name="Lee J.-S."/>
            <person name="Lee E.-J."/>
            <person name="Youn H.-D."/>
        </authorList>
    </citation>
    <scope>NUCLEOTIDE SEQUENCE [LARGE SCALE GENOMIC DNA]</scope>
    <source>
        <strain evidence="4 5">KCTC 9819</strain>
    </source>
</reference>
<dbReference type="Proteomes" id="UP000292547">
    <property type="component" value="Chromosome"/>
</dbReference>
<dbReference type="SUPFAM" id="SSF55785">
    <property type="entry name" value="PYP-like sensor domain (PAS domain)"/>
    <property type="match status" value="2"/>
</dbReference>
<dbReference type="OrthoDB" id="46486at2"/>
<protein>
    <submittedName>
        <fullName evidence="4">PAS domain S-box protein</fullName>
    </submittedName>
</protein>
<dbReference type="PROSITE" id="PS50112">
    <property type="entry name" value="PAS"/>
    <property type="match status" value="1"/>
</dbReference>
<dbReference type="GeneID" id="300097549"/>
<dbReference type="InterPro" id="IPR000014">
    <property type="entry name" value="PAS"/>
</dbReference>
<evidence type="ECO:0000313" key="5">
    <source>
        <dbReference type="Proteomes" id="UP000292547"/>
    </source>
</evidence>
<dbReference type="KEGG" id="sseo:D0Z67_01180"/>
<name>A0A4P6TPI6_STRSO</name>
<dbReference type="InterPro" id="IPR013656">
    <property type="entry name" value="PAS_4"/>
</dbReference>
<evidence type="ECO:0000313" key="4">
    <source>
        <dbReference type="EMBL" id="QBJ89070.1"/>
    </source>
</evidence>
<evidence type="ECO:0000259" key="3">
    <source>
        <dbReference type="PROSITE" id="PS50112"/>
    </source>
</evidence>
<evidence type="ECO:0000256" key="1">
    <source>
        <dbReference type="SAM" id="MobiDB-lite"/>
    </source>
</evidence>